<keyword evidence="13" id="KW-0175">Coiled coil</keyword>
<keyword evidence="14" id="KW-0812">Transmembrane</keyword>
<evidence type="ECO:0000256" key="2">
    <source>
        <dbReference type="ARBA" id="ARBA00004370"/>
    </source>
</evidence>
<keyword evidence="4" id="KW-0597">Phosphoprotein</keyword>
<dbReference type="FunCoup" id="F8ADV6">
    <property type="interactions" value="243"/>
</dbReference>
<dbReference type="Pfam" id="PF00512">
    <property type="entry name" value="HisKA"/>
    <property type="match status" value="1"/>
</dbReference>
<evidence type="ECO:0000259" key="15">
    <source>
        <dbReference type="PROSITE" id="PS50109"/>
    </source>
</evidence>
<dbReference type="Gene3D" id="3.30.565.10">
    <property type="entry name" value="Histidine kinase-like ATPase, C-terminal domain"/>
    <property type="match status" value="1"/>
</dbReference>
<dbReference type="Gene3D" id="1.10.287.130">
    <property type="match status" value="1"/>
</dbReference>
<dbReference type="CDD" id="cd00082">
    <property type="entry name" value="HisKA"/>
    <property type="match status" value="1"/>
</dbReference>
<name>F8ADV6_THEID</name>
<dbReference type="PROSITE" id="PS51007">
    <property type="entry name" value="CYTC"/>
    <property type="match status" value="1"/>
</dbReference>
<feature type="coiled-coil region" evidence="13">
    <location>
        <begin position="255"/>
        <end position="282"/>
    </location>
</feature>
<dbReference type="OrthoDB" id="9770955at2"/>
<evidence type="ECO:0000256" key="5">
    <source>
        <dbReference type="ARBA" id="ARBA00022679"/>
    </source>
</evidence>
<dbReference type="Pfam" id="PF00672">
    <property type="entry name" value="HAMP"/>
    <property type="match status" value="1"/>
</dbReference>
<dbReference type="SUPFAM" id="SSF55874">
    <property type="entry name" value="ATPase domain of HSP90 chaperone/DNA topoisomerase II/histidine kinase"/>
    <property type="match status" value="1"/>
</dbReference>
<organism evidence="18 19">
    <name type="scientific">Thermodesulfatator indicus (strain DSM 15286 / JCM 11887 / CIR29812)</name>
    <dbReference type="NCBI Taxonomy" id="667014"/>
    <lineage>
        <taxon>Bacteria</taxon>
        <taxon>Pseudomonadati</taxon>
        <taxon>Thermodesulfobacteriota</taxon>
        <taxon>Thermodesulfobacteria</taxon>
        <taxon>Thermodesulfobacteriales</taxon>
        <taxon>Thermodesulfatatoraceae</taxon>
        <taxon>Thermodesulfatator</taxon>
    </lineage>
</organism>
<sequence>MISVLGRKILLALVLIILVFWLFFIFWSIKEQKNFYLQQMRREAKAIYEFVVLAREWISSKGGIYIKNGENFEKITPSHFTKELAAFAKPQNMIFTFKVAVINTNTPYHIPDEFEKEAIQAFQTEKLKEFWKLENDPKKPLFRYAAPLEFEKVCSNCHSDIENYQPPACISITLSAKPFLSELKKSYKGLILSSIFITILIFLSLYLLLKFFVLNQLNKFIKATKEIEKGNLSTRVNIKSKDEWQILSKYFNSMLETLVKHQEKLEEEVKKATEELYQAYSELKKAEKYRSEFFSNITHELKTPVTAIKGTIDLIERKGNIDQKQIEIIKKNIEKLAKMIKDLLDYSKIESGQIELMKEENSIFEVIEDAILLVSPLANQKNIKIEIKGKDTTTYFDYEKIQQVISNLLVNAIKFSPPEGKIIITVSENKDEVIVSIEDFGPGIPKEEREKVFNKFYRVAKNQREGIGLGLAICKGIVENHGGKIWVEEPDHQGCVFKFTLPKKGE</sequence>
<dbReference type="Pfam" id="PF11845">
    <property type="entry name" value="Tll0287-like"/>
    <property type="match status" value="1"/>
</dbReference>
<dbReference type="InterPro" id="IPR003661">
    <property type="entry name" value="HisK_dim/P_dom"/>
</dbReference>
<evidence type="ECO:0000313" key="18">
    <source>
        <dbReference type="EMBL" id="AEH46067.1"/>
    </source>
</evidence>
<evidence type="ECO:0000313" key="19">
    <source>
        <dbReference type="Proteomes" id="UP000006793"/>
    </source>
</evidence>
<dbReference type="STRING" id="667014.Thein_2219"/>
<keyword evidence="19" id="KW-1185">Reference proteome</keyword>
<dbReference type="PROSITE" id="PS50885">
    <property type="entry name" value="HAMP"/>
    <property type="match status" value="1"/>
</dbReference>
<protein>
    <recommendedName>
        <fullName evidence="3">histidine kinase</fullName>
        <ecNumber evidence="3">2.7.13.3</ecNumber>
    </recommendedName>
</protein>
<dbReference type="AlphaFoldDB" id="F8ADV6"/>
<dbReference type="InParanoid" id="F8ADV6"/>
<gene>
    <name evidence="18" type="ordered locus">Thein_2219</name>
</gene>
<dbReference type="Proteomes" id="UP000006793">
    <property type="component" value="Chromosome"/>
</dbReference>
<dbReference type="GO" id="GO:0042802">
    <property type="term" value="F:identical protein binding"/>
    <property type="evidence" value="ECO:0007669"/>
    <property type="project" value="UniProtKB-ARBA"/>
</dbReference>
<dbReference type="GO" id="GO:0005524">
    <property type="term" value="F:ATP binding"/>
    <property type="evidence" value="ECO:0007669"/>
    <property type="project" value="UniProtKB-KW"/>
</dbReference>
<evidence type="ECO:0000256" key="7">
    <source>
        <dbReference type="ARBA" id="ARBA00022741"/>
    </source>
</evidence>
<dbReference type="InterPro" id="IPR050736">
    <property type="entry name" value="Sensor_HK_Regulatory"/>
</dbReference>
<dbReference type="GO" id="GO:0009055">
    <property type="term" value="F:electron transfer activity"/>
    <property type="evidence" value="ECO:0007669"/>
    <property type="project" value="InterPro"/>
</dbReference>
<evidence type="ECO:0000256" key="13">
    <source>
        <dbReference type="SAM" id="Coils"/>
    </source>
</evidence>
<dbReference type="EMBL" id="CP002683">
    <property type="protein sequence ID" value="AEH46067.1"/>
    <property type="molecule type" value="Genomic_DNA"/>
</dbReference>
<evidence type="ECO:0000256" key="3">
    <source>
        <dbReference type="ARBA" id="ARBA00012438"/>
    </source>
</evidence>
<reference evidence="19" key="1">
    <citation type="submission" date="2011-04" db="EMBL/GenBank/DDBJ databases">
        <title>The complete genome of Thermodesulfatator indicus DSM 15286.</title>
        <authorList>
            <person name="Lucas S."/>
            <person name="Copeland A."/>
            <person name="Lapidus A."/>
            <person name="Bruce D."/>
            <person name="Goodwin L."/>
            <person name="Pitluck S."/>
            <person name="Peters L."/>
            <person name="Kyrpides N."/>
            <person name="Mavromatis K."/>
            <person name="Pagani I."/>
            <person name="Ivanova N."/>
            <person name="Saunders L."/>
            <person name="Detter J.C."/>
            <person name="Tapia R."/>
            <person name="Han C."/>
            <person name="Land M."/>
            <person name="Hauser L."/>
            <person name="Markowitz V."/>
            <person name="Cheng J.-F."/>
            <person name="Hugenholtz P."/>
            <person name="Woyke T."/>
            <person name="Wu D."/>
            <person name="Spring S."/>
            <person name="Schroeder M."/>
            <person name="Brambilla E."/>
            <person name="Klenk H.-P."/>
            <person name="Eisen J.A."/>
        </authorList>
    </citation>
    <scope>NUCLEOTIDE SEQUENCE [LARGE SCALE GENOMIC DNA]</scope>
    <source>
        <strain evidence="19">DSM 15286 / JCM 11887 / CIR29812</strain>
    </source>
</reference>
<evidence type="ECO:0000256" key="4">
    <source>
        <dbReference type="ARBA" id="ARBA00022553"/>
    </source>
</evidence>
<dbReference type="Gene3D" id="6.10.340.10">
    <property type="match status" value="1"/>
</dbReference>
<accession>F8ADV6</accession>
<keyword evidence="14" id="KW-0472">Membrane</keyword>
<dbReference type="HOGENOM" id="CLU_000445_114_64_0"/>
<feature type="domain" description="Cytochrome c" evidence="17">
    <location>
        <begin position="133"/>
        <end position="255"/>
    </location>
</feature>
<dbReference type="SUPFAM" id="SSF47384">
    <property type="entry name" value="Homodimeric domain of signal transducing histidine kinase"/>
    <property type="match status" value="1"/>
</dbReference>
<dbReference type="InterPro" id="IPR003594">
    <property type="entry name" value="HATPase_dom"/>
</dbReference>
<dbReference type="GO" id="GO:0020037">
    <property type="term" value="F:heme binding"/>
    <property type="evidence" value="ECO:0007669"/>
    <property type="project" value="InterPro"/>
</dbReference>
<dbReference type="eggNOG" id="COG2205">
    <property type="taxonomic scope" value="Bacteria"/>
</dbReference>
<evidence type="ECO:0000256" key="8">
    <source>
        <dbReference type="ARBA" id="ARBA00022777"/>
    </source>
</evidence>
<feature type="transmembrane region" description="Helical" evidence="14">
    <location>
        <begin position="9"/>
        <end position="29"/>
    </location>
</feature>
<evidence type="ECO:0000256" key="12">
    <source>
        <dbReference type="PROSITE-ProRule" id="PRU00433"/>
    </source>
</evidence>
<dbReference type="SMART" id="SM00304">
    <property type="entry name" value="HAMP"/>
    <property type="match status" value="1"/>
</dbReference>
<keyword evidence="12" id="KW-0349">Heme</keyword>
<keyword evidence="10 12" id="KW-0408">Iron</keyword>
<proteinExistence type="predicted"/>
<evidence type="ECO:0000259" key="17">
    <source>
        <dbReference type="PROSITE" id="PS51007"/>
    </source>
</evidence>
<dbReference type="InterPro" id="IPR005467">
    <property type="entry name" value="His_kinase_dom"/>
</dbReference>
<evidence type="ECO:0000256" key="11">
    <source>
        <dbReference type="ARBA" id="ARBA00023012"/>
    </source>
</evidence>
<dbReference type="PROSITE" id="PS50109">
    <property type="entry name" value="HIS_KIN"/>
    <property type="match status" value="1"/>
</dbReference>
<dbReference type="Pfam" id="PF02518">
    <property type="entry name" value="HATPase_c"/>
    <property type="match status" value="1"/>
</dbReference>
<dbReference type="GO" id="GO:0016020">
    <property type="term" value="C:membrane"/>
    <property type="evidence" value="ECO:0007669"/>
    <property type="project" value="UniProtKB-SubCell"/>
</dbReference>
<keyword evidence="5" id="KW-0808">Transferase</keyword>
<comment type="catalytic activity">
    <reaction evidence="1">
        <text>ATP + protein L-histidine = ADP + protein N-phospho-L-histidine.</text>
        <dbReference type="EC" id="2.7.13.3"/>
    </reaction>
</comment>
<dbReference type="SUPFAM" id="SSF158472">
    <property type="entry name" value="HAMP domain-like"/>
    <property type="match status" value="1"/>
</dbReference>
<dbReference type="FunFam" id="3.30.565.10:FF:000042">
    <property type="entry name" value="Two-component sensor histidine kinase KdpD"/>
    <property type="match status" value="1"/>
</dbReference>
<keyword evidence="7" id="KW-0547">Nucleotide-binding</keyword>
<dbReference type="GO" id="GO:0046872">
    <property type="term" value="F:metal ion binding"/>
    <property type="evidence" value="ECO:0007669"/>
    <property type="project" value="UniProtKB-KW"/>
</dbReference>
<evidence type="ECO:0000256" key="10">
    <source>
        <dbReference type="ARBA" id="ARBA00023004"/>
    </source>
</evidence>
<feature type="domain" description="HAMP" evidence="16">
    <location>
        <begin position="211"/>
        <end position="263"/>
    </location>
</feature>
<dbReference type="GO" id="GO:0000155">
    <property type="term" value="F:phosphorelay sensor kinase activity"/>
    <property type="evidence" value="ECO:0007669"/>
    <property type="project" value="InterPro"/>
</dbReference>
<dbReference type="InterPro" id="IPR003660">
    <property type="entry name" value="HAMP_dom"/>
</dbReference>
<feature type="transmembrane region" description="Helical" evidence="14">
    <location>
        <begin position="190"/>
        <end position="209"/>
    </location>
</feature>
<dbReference type="PANTHER" id="PTHR43711:SF30">
    <property type="entry name" value="HISTIDINE KINASE"/>
    <property type="match status" value="1"/>
</dbReference>
<keyword evidence="6 12" id="KW-0479">Metal-binding</keyword>
<comment type="subcellular location">
    <subcellularLocation>
        <location evidence="2">Membrane</location>
    </subcellularLocation>
</comment>
<dbReference type="PRINTS" id="PR00344">
    <property type="entry name" value="BCTRLSENSOR"/>
</dbReference>
<keyword evidence="11" id="KW-0902">Two-component regulatory system</keyword>
<dbReference type="InterPro" id="IPR004358">
    <property type="entry name" value="Sig_transdc_His_kin-like_C"/>
</dbReference>
<evidence type="ECO:0000256" key="14">
    <source>
        <dbReference type="SAM" id="Phobius"/>
    </source>
</evidence>
<dbReference type="InterPro" id="IPR009056">
    <property type="entry name" value="Cyt_c-like_dom"/>
</dbReference>
<dbReference type="PANTHER" id="PTHR43711">
    <property type="entry name" value="TWO-COMPONENT HISTIDINE KINASE"/>
    <property type="match status" value="1"/>
</dbReference>
<keyword evidence="8 18" id="KW-0418">Kinase</keyword>
<reference evidence="18 19" key="2">
    <citation type="journal article" date="2012" name="Stand. Genomic Sci.">
        <title>Complete genome sequence of the thermophilic sulfate-reducing ocean bacterium Thermodesulfatator indicus type strain (CIR29812(T)).</title>
        <authorList>
            <person name="Anderson I."/>
            <person name="Saunders E."/>
            <person name="Lapidus A."/>
            <person name="Nolan M."/>
            <person name="Lucas S."/>
            <person name="Tice H."/>
            <person name="Del Rio T.G."/>
            <person name="Cheng J.F."/>
            <person name="Han C."/>
            <person name="Tapia R."/>
            <person name="Goodwin L.A."/>
            <person name="Pitluck S."/>
            <person name="Liolios K."/>
            <person name="Mavromatis K."/>
            <person name="Pagani I."/>
            <person name="Ivanova N."/>
            <person name="Mikhailova N."/>
            <person name="Pati A."/>
            <person name="Chen A."/>
            <person name="Palaniappan K."/>
            <person name="Land M."/>
            <person name="Hauser L."/>
            <person name="Jeffries C.D."/>
            <person name="Chang Y.J."/>
            <person name="Brambilla E.M."/>
            <person name="Rohde M."/>
            <person name="Spring S."/>
            <person name="Goker M."/>
            <person name="Detter J.C."/>
            <person name="Woyke T."/>
            <person name="Bristow J."/>
            <person name="Eisen J.A."/>
            <person name="Markowitz V."/>
            <person name="Hugenholtz P."/>
            <person name="Kyrpides N.C."/>
            <person name="Klenk H.P."/>
        </authorList>
    </citation>
    <scope>NUCLEOTIDE SEQUENCE [LARGE SCALE GENOMIC DNA]</scope>
    <source>
        <strain evidence="19">DSM 15286 / JCM 11887 / CIR29812</strain>
    </source>
</reference>
<evidence type="ECO:0000256" key="9">
    <source>
        <dbReference type="ARBA" id="ARBA00022840"/>
    </source>
</evidence>
<feature type="domain" description="Histidine kinase" evidence="15">
    <location>
        <begin position="296"/>
        <end position="505"/>
    </location>
</feature>
<keyword evidence="9" id="KW-0067">ATP-binding</keyword>
<dbReference type="PaxDb" id="667014-Thein_2219"/>
<dbReference type="InterPro" id="IPR036890">
    <property type="entry name" value="HATPase_C_sf"/>
</dbReference>
<dbReference type="FunFam" id="1.10.287.130:FF:000001">
    <property type="entry name" value="Two-component sensor histidine kinase"/>
    <property type="match status" value="1"/>
</dbReference>
<keyword evidence="14" id="KW-1133">Transmembrane helix</keyword>
<dbReference type="InterPro" id="IPR021796">
    <property type="entry name" value="Tll0287-like_dom"/>
</dbReference>
<dbReference type="SMART" id="SM00387">
    <property type="entry name" value="HATPase_c"/>
    <property type="match status" value="1"/>
</dbReference>
<dbReference type="InterPro" id="IPR036097">
    <property type="entry name" value="HisK_dim/P_sf"/>
</dbReference>
<dbReference type="CDD" id="cd06225">
    <property type="entry name" value="HAMP"/>
    <property type="match status" value="1"/>
</dbReference>
<evidence type="ECO:0000256" key="6">
    <source>
        <dbReference type="ARBA" id="ARBA00022723"/>
    </source>
</evidence>
<evidence type="ECO:0000256" key="1">
    <source>
        <dbReference type="ARBA" id="ARBA00000085"/>
    </source>
</evidence>
<dbReference type="CDD" id="cd00075">
    <property type="entry name" value="HATPase"/>
    <property type="match status" value="1"/>
</dbReference>
<dbReference type="SMART" id="SM00388">
    <property type="entry name" value="HisKA"/>
    <property type="match status" value="1"/>
</dbReference>
<dbReference type="EC" id="2.7.13.3" evidence="3"/>
<dbReference type="KEGG" id="tid:Thein_2219"/>
<evidence type="ECO:0000259" key="16">
    <source>
        <dbReference type="PROSITE" id="PS50885"/>
    </source>
</evidence>